<sequence length="103" mass="11501">MLVGQVSVGPSRPSCICPAASLYWLADLSIQIIEAMAEVTKKLGGEVRHVEDNRVPESPFKELDLDLDAEFGGTEERKKLEKKLLRKIDGRMSIMVIIYILNS</sequence>
<dbReference type="EMBL" id="AZST01001232">
    <property type="protein sequence ID" value="KEP46191.1"/>
    <property type="molecule type" value="Genomic_DNA"/>
</dbReference>
<proteinExistence type="predicted"/>
<reference evidence="1 2" key="1">
    <citation type="submission" date="2013-12" db="EMBL/GenBank/DDBJ databases">
        <authorList>
            <person name="Cubeta M."/>
            <person name="Pakala S."/>
            <person name="Fedorova N."/>
            <person name="Thomas E."/>
            <person name="Dean R."/>
            <person name="Jabaji S."/>
            <person name="Neate S."/>
            <person name="Toda T."/>
            <person name="Tavantzis S."/>
            <person name="Vilgalys R."/>
            <person name="Bharathan N."/>
            <person name="Pakala S."/>
            <person name="Losada L.S."/>
            <person name="Zafar N."/>
            <person name="Nierman W."/>
        </authorList>
    </citation>
    <scope>NUCLEOTIDE SEQUENCE [LARGE SCALE GENOMIC DNA]</scope>
    <source>
        <strain evidence="1 2">123E</strain>
    </source>
</reference>
<name>A0A074RGD3_9AGAM</name>
<evidence type="ECO:0000313" key="2">
    <source>
        <dbReference type="Proteomes" id="UP000027456"/>
    </source>
</evidence>
<gene>
    <name evidence="1" type="ORF">V565_213120</name>
</gene>
<dbReference type="Proteomes" id="UP000027456">
    <property type="component" value="Unassembled WGS sequence"/>
</dbReference>
<evidence type="ECO:0000313" key="1">
    <source>
        <dbReference type="EMBL" id="KEP46191.1"/>
    </source>
</evidence>
<keyword evidence="2" id="KW-1185">Reference proteome</keyword>
<feature type="non-terminal residue" evidence="1">
    <location>
        <position position="103"/>
    </location>
</feature>
<protein>
    <submittedName>
        <fullName evidence="1">Uncharacterized protein</fullName>
    </submittedName>
</protein>
<comment type="caution">
    <text evidence="1">The sequence shown here is derived from an EMBL/GenBank/DDBJ whole genome shotgun (WGS) entry which is preliminary data.</text>
</comment>
<organism evidence="1 2">
    <name type="scientific">Rhizoctonia solani 123E</name>
    <dbReference type="NCBI Taxonomy" id="1423351"/>
    <lineage>
        <taxon>Eukaryota</taxon>
        <taxon>Fungi</taxon>
        <taxon>Dikarya</taxon>
        <taxon>Basidiomycota</taxon>
        <taxon>Agaricomycotina</taxon>
        <taxon>Agaricomycetes</taxon>
        <taxon>Cantharellales</taxon>
        <taxon>Ceratobasidiaceae</taxon>
        <taxon>Rhizoctonia</taxon>
    </lineage>
</organism>
<accession>A0A074RGD3</accession>
<dbReference type="STRING" id="1423351.A0A074RGD3"/>
<dbReference type="AlphaFoldDB" id="A0A074RGD3"/>
<dbReference type="HOGENOM" id="CLU_2270257_0_0_1"/>